<reference evidence="2 3" key="1">
    <citation type="submission" date="2015-07" db="EMBL/GenBank/DDBJ databases">
        <title>Genome sequence of Leptolinea tardivitalis DSM 16556.</title>
        <authorList>
            <person name="Hemp J."/>
            <person name="Ward L.M."/>
            <person name="Pace L.A."/>
            <person name="Fischer W.W."/>
        </authorList>
    </citation>
    <scope>NUCLEOTIDE SEQUENCE [LARGE SCALE GENOMIC DNA]</scope>
    <source>
        <strain evidence="2 3">YMTK-2</strain>
    </source>
</reference>
<dbReference type="SUPFAM" id="SSF109604">
    <property type="entry name" value="HD-domain/PDEase-like"/>
    <property type="match status" value="1"/>
</dbReference>
<dbReference type="PANTHER" id="PTHR45228">
    <property type="entry name" value="CYCLIC DI-GMP PHOSPHODIESTERASE TM_0186-RELATED"/>
    <property type="match status" value="1"/>
</dbReference>
<dbReference type="InterPro" id="IPR003607">
    <property type="entry name" value="HD/PDEase_dom"/>
</dbReference>
<name>A0A0P6WPP9_9CHLR</name>
<feature type="domain" description="HD-GYP" evidence="1">
    <location>
        <begin position="12"/>
        <end position="196"/>
    </location>
</feature>
<protein>
    <recommendedName>
        <fullName evidence="1">HD-GYP domain-containing protein</fullName>
    </recommendedName>
</protein>
<evidence type="ECO:0000313" key="2">
    <source>
        <dbReference type="EMBL" id="KPL70734.1"/>
    </source>
</evidence>
<comment type="caution">
    <text evidence="2">The sequence shown here is derived from an EMBL/GenBank/DDBJ whole genome shotgun (WGS) entry which is preliminary data.</text>
</comment>
<sequence>MTVIAGPVVQTLQENYSKALFRLADSIDQCDKTTHSQNTALWAKRIAETMRLADDEVVDISLAGRLHDIGKSVISREVLSRTGPLTTDEWAIIRRHPELGATLMKPSLSLSPIIPMVLAHHERFDGTGYPNRLAGQDIPLGGRILAVADSFSSMINGRNYRPAISIQSAQSELVRCSGSQFDPEIVKIIIQLLRRF</sequence>
<dbReference type="AlphaFoldDB" id="A0A0P6WPP9"/>
<dbReference type="SMART" id="SM00471">
    <property type="entry name" value="HDc"/>
    <property type="match status" value="1"/>
</dbReference>
<keyword evidence="3" id="KW-1185">Reference proteome</keyword>
<dbReference type="Proteomes" id="UP000050430">
    <property type="component" value="Unassembled WGS sequence"/>
</dbReference>
<dbReference type="CDD" id="cd00077">
    <property type="entry name" value="HDc"/>
    <property type="match status" value="1"/>
</dbReference>
<evidence type="ECO:0000259" key="1">
    <source>
        <dbReference type="PROSITE" id="PS51832"/>
    </source>
</evidence>
<dbReference type="PROSITE" id="PS51832">
    <property type="entry name" value="HD_GYP"/>
    <property type="match status" value="1"/>
</dbReference>
<dbReference type="EMBL" id="LGCK01000014">
    <property type="protein sequence ID" value="KPL70734.1"/>
    <property type="molecule type" value="Genomic_DNA"/>
</dbReference>
<dbReference type="PATRIC" id="fig|229920.5.peg.333"/>
<dbReference type="InterPro" id="IPR037522">
    <property type="entry name" value="HD_GYP_dom"/>
</dbReference>
<dbReference type="Gene3D" id="1.10.3210.10">
    <property type="entry name" value="Hypothetical protein af1432"/>
    <property type="match status" value="1"/>
</dbReference>
<evidence type="ECO:0000313" key="3">
    <source>
        <dbReference type="Proteomes" id="UP000050430"/>
    </source>
</evidence>
<gene>
    <name evidence="2" type="ORF">ADM99_14870</name>
</gene>
<accession>A0A0P6WPP9</accession>
<dbReference type="InterPro" id="IPR052020">
    <property type="entry name" value="Cyclic_di-GMP/3'3'-cGAMP_PDE"/>
</dbReference>
<dbReference type="Pfam" id="PF13487">
    <property type="entry name" value="HD_5"/>
    <property type="match status" value="1"/>
</dbReference>
<organism evidence="2 3">
    <name type="scientific">Leptolinea tardivitalis</name>
    <dbReference type="NCBI Taxonomy" id="229920"/>
    <lineage>
        <taxon>Bacteria</taxon>
        <taxon>Bacillati</taxon>
        <taxon>Chloroflexota</taxon>
        <taxon>Anaerolineae</taxon>
        <taxon>Anaerolineales</taxon>
        <taxon>Anaerolineaceae</taxon>
        <taxon>Leptolinea</taxon>
    </lineage>
</organism>
<dbReference type="STRING" id="229920.ADM99_14870"/>
<dbReference type="PANTHER" id="PTHR45228:SF1">
    <property type="entry name" value="CYCLIC DI-GMP PHOSPHODIESTERASE TM_0186"/>
    <property type="match status" value="1"/>
</dbReference>
<proteinExistence type="predicted"/>